<dbReference type="InterPro" id="IPR017476">
    <property type="entry name" value="UDP-Glc/GDP-Man"/>
</dbReference>
<organism evidence="4">
    <name type="scientific">freshwater metagenome</name>
    <dbReference type="NCBI Taxonomy" id="449393"/>
    <lineage>
        <taxon>unclassified sequences</taxon>
        <taxon>metagenomes</taxon>
        <taxon>ecological metagenomes</taxon>
    </lineage>
</organism>
<dbReference type="PIRSF" id="PIRSF500136">
    <property type="entry name" value="UDP_ManNAc_DH"/>
    <property type="match status" value="1"/>
</dbReference>
<evidence type="ECO:0000256" key="1">
    <source>
        <dbReference type="ARBA" id="ARBA00023002"/>
    </source>
</evidence>
<evidence type="ECO:0000313" key="4">
    <source>
        <dbReference type="EMBL" id="CAB4614146.1"/>
    </source>
</evidence>
<dbReference type="InterPro" id="IPR036291">
    <property type="entry name" value="NAD(P)-bd_dom_sf"/>
</dbReference>
<dbReference type="InterPro" id="IPR036220">
    <property type="entry name" value="UDP-Glc/GDP-Man_DH_C_sf"/>
</dbReference>
<feature type="domain" description="UDP-glucose/GDP-mannose dehydrogenase C-terminal" evidence="3">
    <location>
        <begin position="314"/>
        <end position="393"/>
    </location>
</feature>
<dbReference type="InterPro" id="IPR028359">
    <property type="entry name" value="UDP_ManNAc/GlcNAc_DH"/>
</dbReference>
<protein>
    <submittedName>
        <fullName evidence="4">Unannotated protein</fullName>
    </submittedName>
</protein>
<dbReference type="Pfam" id="PF03720">
    <property type="entry name" value="UDPG_MGDP_dh_C"/>
    <property type="match status" value="1"/>
</dbReference>
<dbReference type="GO" id="GO:0000271">
    <property type="term" value="P:polysaccharide biosynthetic process"/>
    <property type="evidence" value="ECO:0007669"/>
    <property type="project" value="InterPro"/>
</dbReference>
<dbReference type="PANTHER" id="PTHR43491">
    <property type="entry name" value="UDP-N-ACETYL-D-MANNOSAMINE DEHYDROGENASE"/>
    <property type="match status" value="1"/>
</dbReference>
<dbReference type="NCBIfam" id="TIGR03026">
    <property type="entry name" value="NDP-sugDHase"/>
    <property type="match status" value="1"/>
</dbReference>
<keyword evidence="2" id="KW-0520">NAD</keyword>
<dbReference type="AlphaFoldDB" id="A0A6J6HM96"/>
<dbReference type="GO" id="GO:0016616">
    <property type="term" value="F:oxidoreductase activity, acting on the CH-OH group of donors, NAD or NADP as acceptor"/>
    <property type="evidence" value="ECO:0007669"/>
    <property type="project" value="InterPro"/>
</dbReference>
<dbReference type="Gene3D" id="3.40.50.720">
    <property type="entry name" value="NAD(P)-binding Rossmann-like Domain"/>
    <property type="match status" value="2"/>
</dbReference>
<dbReference type="InterPro" id="IPR001732">
    <property type="entry name" value="UDP-Glc/GDP-Man_DH_N"/>
</dbReference>
<dbReference type="SMART" id="SM00984">
    <property type="entry name" value="UDPG_MGDP_dh_C"/>
    <property type="match status" value="1"/>
</dbReference>
<gene>
    <name evidence="4" type="ORF">UFOPK1842_00944</name>
</gene>
<keyword evidence="1" id="KW-0560">Oxidoreductase</keyword>
<dbReference type="InterPro" id="IPR014027">
    <property type="entry name" value="UDP-Glc/GDP-Man_DH_C"/>
</dbReference>
<dbReference type="PANTHER" id="PTHR43491:SF1">
    <property type="entry name" value="UDP-N-ACETYL-D-MANNOSAMINE DEHYDROGENASE"/>
    <property type="match status" value="1"/>
</dbReference>
<evidence type="ECO:0000256" key="2">
    <source>
        <dbReference type="ARBA" id="ARBA00023027"/>
    </source>
</evidence>
<dbReference type="InterPro" id="IPR014026">
    <property type="entry name" value="UDP-Glc/GDP-Man_DH_dimer"/>
</dbReference>
<dbReference type="PIRSF" id="PIRSF000124">
    <property type="entry name" value="UDPglc_GDPman_dh"/>
    <property type="match status" value="1"/>
</dbReference>
<name>A0A6J6HM96_9ZZZZ</name>
<dbReference type="SUPFAM" id="SSF51735">
    <property type="entry name" value="NAD(P)-binding Rossmann-fold domains"/>
    <property type="match status" value="1"/>
</dbReference>
<dbReference type="InterPro" id="IPR008927">
    <property type="entry name" value="6-PGluconate_DH-like_C_sf"/>
</dbReference>
<reference evidence="4" key="1">
    <citation type="submission" date="2020-05" db="EMBL/GenBank/DDBJ databases">
        <authorList>
            <person name="Chiriac C."/>
            <person name="Salcher M."/>
            <person name="Ghai R."/>
            <person name="Kavagutti S V."/>
        </authorList>
    </citation>
    <scope>NUCLEOTIDE SEQUENCE</scope>
</reference>
<dbReference type="Pfam" id="PF03721">
    <property type="entry name" value="UDPG_MGDP_dh_N"/>
    <property type="match status" value="1"/>
</dbReference>
<accession>A0A6J6HM96</accession>
<dbReference type="SUPFAM" id="SSF48179">
    <property type="entry name" value="6-phosphogluconate dehydrogenase C-terminal domain-like"/>
    <property type="match status" value="1"/>
</dbReference>
<dbReference type="GO" id="GO:0016628">
    <property type="term" value="F:oxidoreductase activity, acting on the CH-CH group of donors, NAD or NADP as acceptor"/>
    <property type="evidence" value="ECO:0007669"/>
    <property type="project" value="InterPro"/>
</dbReference>
<evidence type="ECO:0000259" key="3">
    <source>
        <dbReference type="SMART" id="SM00984"/>
    </source>
</evidence>
<sequence>MPTAIERVAIVGQGYVGLPLAMAASGAGYAVTGIESDPVRLGALQSDQSPIEDVVSEVIAKAAANGYSVSSAISDIAGCDALIFCLPTPLDSNSKPDLTILLGAISQAGPHLKPGALVIVESTIQPGTMRDEIYPLLAKSAGHDNFELAYSPERIDPNNPKWNITNTPKLVAGFNESATLRAENFYKKFVSEVHAYSSIEVIETAKLLENAFRLVNISFINELAILCAKLGVDVMEVISAAATKPYGFMPFYPSAGVGGHCIPIDPMYLANKAREVGTPIRSIELAHEINEAMPNFYLARAVELLGNLSKKRILIVGLAYKSGVADVRESAAEKLLLLLRKAGAAVSWHDEIVGTWNGESSTPLSSEFDLVVLVNADAKLDLAKLGSVPVLNTFGGRK</sequence>
<dbReference type="SUPFAM" id="SSF52413">
    <property type="entry name" value="UDP-glucose/GDP-mannose dehydrogenase C-terminal domain"/>
    <property type="match status" value="1"/>
</dbReference>
<proteinExistence type="predicted"/>
<dbReference type="EMBL" id="CAEZUQ010000132">
    <property type="protein sequence ID" value="CAB4614146.1"/>
    <property type="molecule type" value="Genomic_DNA"/>
</dbReference>
<dbReference type="Pfam" id="PF00984">
    <property type="entry name" value="UDPG_MGDP_dh"/>
    <property type="match status" value="1"/>
</dbReference>
<dbReference type="GO" id="GO:0051287">
    <property type="term" value="F:NAD binding"/>
    <property type="evidence" value="ECO:0007669"/>
    <property type="project" value="InterPro"/>
</dbReference>